<dbReference type="AlphaFoldDB" id="A0A560L1X2"/>
<dbReference type="OrthoDB" id="7565982at2"/>
<evidence type="ECO:0000313" key="2">
    <source>
        <dbReference type="Proteomes" id="UP000321304"/>
    </source>
</evidence>
<dbReference type="EMBL" id="VITY01000016">
    <property type="protein sequence ID" value="TWB89405.1"/>
    <property type="molecule type" value="Genomic_DNA"/>
</dbReference>
<proteinExistence type="predicted"/>
<keyword evidence="2" id="KW-1185">Reference proteome</keyword>
<sequence length="118" mass="13569">MNAAVMRKVVGLIPHPNEVDRKRIERALDSRKRYRFVSPHVTPVRGGYLIESPCCSGNIDRNGGLIDVALIHYDVASGAWKTFFKNHARGIWEFYSIYHRLASALDELNADPERLFWQ</sequence>
<dbReference type="STRING" id="1755647.AS156_35705"/>
<organism evidence="1 2">
    <name type="scientific">Bradyrhizobium macuxiense</name>
    <dbReference type="NCBI Taxonomy" id="1755647"/>
    <lineage>
        <taxon>Bacteria</taxon>
        <taxon>Pseudomonadati</taxon>
        <taxon>Pseudomonadota</taxon>
        <taxon>Alphaproteobacteria</taxon>
        <taxon>Hyphomicrobiales</taxon>
        <taxon>Nitrobacteraceae</taxon>
        <taxon>Bradyrhizobium</taxon>
    </lineage>
</organism>
<name>A0A560L1X2_9BRAD</name>
<comment type="caution">
    <text evidence="1">The sequence shown here is derived from an EMBL/GenBank/DDBJ whole genome shotgun (WGS) entry which is preliminary data.</text>
</comment>
<protein>
    <submittedName>
        <fullName evidence="1">DUF3024 family protein</fullName>
    </submittedName>
</protein>
<dbReference type="RefSeq" id="WP_146991715.1">
    <property type="nucleotide sequence ID" value="NZ_VITY01000016.1"/>
</dbReference>
<dbReference type="InterPro" id="IPR021388">
    <property type="entry name" value="DUF3024"/>
</dbReference>
<dbReference type="Pfam" id="PF11225">
    <property type="entry name" value="DUF3024"/>
    <property type="match status" value="1"/>
</dbReference>
<evidence type="ECO:0000313" key="1">
    <source>
        <dbReference type="EMBL" id="TWB89405.1"/>
    </source>
</evidence>
<dbReference type="Proteomes" id="UP000321304">
    <property type="component" value="Unassembled WGS sequence"/>
</dbReference>
<reference evidence="1 2" key="1">
    <citation type="submission" date="2019-06" db="EMBL/GenBank/DDBJ databases">
        <title>Genomic Encyclopedia of Type Strains, Phase IV (KMG-V): Genome sequencing to study the core and pangenomes of soil and plant-associated prokaryotes.</title>
        <authorList>
            <person name="Whitman W."/>
        </authorList>
    </citation>
    <scope>NUCLEOTIDE SEQUENCE [LARGE SCALE GENOMIC DNA]</scope>
    <source>
        <strain evidence="1 2">BR 10355</strain>
    </source>
</reference>
<accession>A0A560L1X2</accession>
<gene>
    <name evidence="1" type="ORF">FBZ93_116122</name>
</gene>